<dbReference type="Pfam" id="PF06296">
    <property type="entry name" value="RelE"/>
    <property type="match status" value="1"/>
</dbReference>
<organism evidence="1 2">
    <name type="scientific">Candidatus Lambdaproteobacteria bacterium RIFOXYD2_FULL_56_26</name>
    <dbReference type="NCBI Taxonomy" id="1817773"/>
    <lineage>
        <taxon>Bacteria</taxon>
        <taxon>Pseudomonadati</taxon>
        <taxon>Pseudomonadota</taxon>
        <taxon>Candidatus Lambdaproteobacteria</taxon>
    </lineage>
</organism>
<protein>
    <recommendedName>
        <fullName evidence="3">Addiction module toxin RelE</fullName>
    </recommendedName>
</protein>
<comment type="caution">
    <text evidence="1">The sequence shown here is derived from an EMBL/GenBank/DDBJ whole genome shotgun (WGS) entry which is preliminary data.</text>
</comment>
<evidence type="ECO:0000313" key="2">
    <source>
        <dbReference type="Proteomes" id="UP000177583"/>
    </source>
</evidence>
<dbReference type="AlphaFoldDB" id="A0A1F6H123"/>
<dbReference type="InterPro" id="IPR009387">
    <property type="entry name" value="HigB-2"/>
</dbReference>
<dbReference type="EMBL" id="MFNF01000007">
    <property type="protein sequence ID" value="OGH04095.1"/>
    <property type="molecule type" value="Genomic_DNA"/>
</dbReference>
<name>A0A1F6H123_9PROT</name>
<sequence length="109" mass="12146">MQIIETSIFARQIVKLLKKQEYLDLRAQLAASPEAGVVIKGTGGARKLRWAAKGKGKSGGIRVIYYFQDSQGKIFLLLAYSKSDQDDLTPDQAKAVRKLVEGFKDQDEE</sequence>
<reference evidence="1 2" key="1">
    <citation type="journal article" date="2016" name="Nat. Commun.">
        <title>Thousands of microbial genomes shed light on interconnected biogeochemical processes in an aquifer system.</title>
        <authorList>
            <person name="Anantharaman K."/>
            <person name="Brown C.T."/>
            <person name="Hug L.A."/>
            <person name="Sharon I."/>
            <person name="Castelle C.J."/>
            <person name="Probst A.J."/>
            <person name="Thomas B.C."/>
            <person name="Singh A."/>
            <person name="Wilkins M.J."/>
            <person name="Karaoz U."/>
            <person name="Brodie E.L."/>
            <person name="Williams K.H."/>
            <person name="Hubbard S.S."/>
            <person name="Banfield J.F."/>
        </authorList>
    </citation>
    <scope>NUCLEOTIDE SEQUENCE [LARGE SCALE GENOMIC DNA]</scope>
</reference>
<accession>A0A1F6H123</accession>
<dbReference type="Proteomes" id="UP000177583">
    <property type="component" value="Unassembled WGS sequence"/>
</dbReference>
<dbReference type="PIRSF" id="PIRSF039032">
    <property type="entry name" value="HigB-2"/>
    <property type="match status" value="1"/>
</dbReference>
<evidence type="ECO:0000313" key="1">
    <source>
        <dbReference type="EMBL" id="OGH04095.1"/>
    </source>
</evidence>
<proteinExistence type="predicted"/>
<evidence type="ECO:0008006" key="3">
    <source>
        <dbReference type="Google" id="ProtNLM"/>
    </source>
</evidence>
<gene>
    <name evidence="1" type="ORF">A2557_14145</name>
</gene>